<evidence type="ECO:0000313" key="2">
    <source>
        <dbReference type="Proteomes" id="UP000694251"/>
    </source>
</evidence>
<comment type="caution">
    <text evidence="1">The sequence shown here is derived from an EMBL/GenBank/DDBJ whole genome shotgun (WGS) entry which is preliminary data.</text>
</comment>
<accession>A0A8T1Z7G2</accession>
<name>A0A8T1Z7G2_ARASU</name>
<keyword evidence="2" id="KW-1185">Reference proteome</keyword>
<sequence length="67" mass="7426">MLPSFGQDGGSDGEFGWNEGEDVWEDHVWLRDDEIDSIAVWFDFAVDSDFTGGGVAVTFSALVRHCQ</sequence>
<evidence type="ECO:0000313" key="1">
    <source>
        <dbReference type="EMBL" id="KAG7553904.1"/>
    </source>
</evidence>
<protein>
    <submittedName>
        <fullName evidence="1">Uncharacterized protein</fullName>
    </submittedName>
</protein>
<dbReference type="AlphaFoldDB" id="A0A8T1Z7G2"/>
<gene>
    <name evidence="1" type="ORF">ISN44_As11g002050</name>
</gene>
<organism evidence="1 2">
    <name type="scientific">Arabidopsis suecica</name>
    <name type="common">Swedish thale-cress</name>
    <name type="synonym">Cardaminopsis suecica</name>
    <dbReference type="NCBI Taxonomy" id="45249"/>
    <lineage>
        <taxon>Eukaryota</taxon>
        <taxon>Viridiplantae</taxon>
        <taxon>Streptophyta</taxon>
        <taxon>Embryophyta</taxon>
        <taxon>Tracheophyta</taxon>
        <taxon>Spermatophyta</taxon>
        <taxon>Magnoliopsida</taxon>
        <taxon>eudicotyledons</taxon>
        <taxon>Gunneridae</taxon>
        <taxon>Pentapetalae</taxon>
        <taxon>rosids</taxon>
        <taxon>malvids</taxon>
        <taxon>Brassicales</taxon>
        <taxon>Brassicaceae</taxon>
        <taxon>Camelineae</taxon>
        <taxon>Arabidopsis</taxon>
    </lineage>
</organism>
<proteinExistence type="predicted"/>
<dbReference type="Proteomes" id="UP000694251">
    <property type="component" value="Chromosome 11"/>
</dbReference>
<reference evidence="1 2" key="1">
    <citation type="submission" date="2020-12" db="EMBL/GenBank/DDBJ databases">
        <title>Concerted genomic and epigenomic changes stabilize Arabidopsis allopolyploids.</title>
        <authorList>
            <person name="Chen Z."/>
        </authorList>
    </citation>
    <scope>NUCLEOTIDE SEQUENCE [LARGE SCALE GENOMIC DNA]</scope>
    <source>
        <strain evidence="1">As9502</strain>
        <tissue evidence="1">Leaf</tissue>
    </source>
</reference>
<dbReference type="EMBL" id="JAEFBJ010000011">
    <property type="protein sequence ID" value="KAG7553904.1"/>
    <property type="molecule type" value="Genomic_DNA"/>
</dbReference>